<accession>A0A0A9WQA5</accession>
<gene>
    <name evidence="1" type="primary">c1galt1</name>
    <name evidence="1" type="ORF">CM83_105918</name>
</gene>
<protein>
    <submittedName>
        <fullName evidence="1">Glycoprotein-N-acetylgalactosamine 3-beta-galactosyltransferase 1</fullName>
    </submittedName>
</protein>
<feature type="non-terminal residue" evidence="1">
    <location>
        <position position="106"/>
    </location>
</feature>
<feature type="non-terminal residue" evidence="1">
    <location>
        <position position="1"/>
    </location>
</feature>
<name>A0A0A9WQA5_LYGHE</name>
<reference evidence="1" key="1">
    <citation type="journal article" date="2014" name="PLoS ONE">
        <title>Transcriptome-Based Identification of ABC Transporters in the Western Tarnished Plant Bug Lygus hesperus.</title>
        <authorList>
            <person name="Hull J.J."/>
            <person name="Chaney K."/>
            <person name="Geib S.M."/>
            <person name="Fabrick J.A."/>
            <person name="Brent C.S."/>
            <person name="Walsh D."/>
            <person name="Lavine L.C."/>
        </authorList>
    </citation>
    <scope>NUCLEOTIDE SEQUENCE</scope>
</reference>
<organism evidence="1">
    <name type="scientific">Lygus hesperus</name>
    <name type="common">Western plant bug</name>
    <dbReference type="NCBI Taxonomy" id="30085"/>
    <lineage>
        <taxon>Eukaryota</taxon>
        <taxon>Metazoa</taxon>
        <taxon>Ecdysozoa</taxon>
        <taxon>Arthropoda</taxon>
        <taxon>Hexapoda</taxon>
        <taxon>Insecta</taxon>
        <taxon>Pterygota</taxon>
        <taxon>Neoptera</taxon>
        <taxon>Paraneoptera</taxon>
        <taxon>Hemiptera</taxon>
        <taxon>Heteroptera</taxon>
        <taxon>Panheteroptera</taxon>
        <taxon>Cimicomorpha</taxon>
        <taxon>Miridae</taxon>
        <taxon>Mirini</taxon>
        <taxon>Lygus</taxon>
    </lineage>
</organism>
<keyword evidence="1" id="KW-0808">Transferase</keyword>
<dbReference type="GO" id="GO:0016757">
    <property type="term" value="F:glycosyltransferase activity"/>
    <property type="evidence" value="ECO:0007669"/>
    <property type="project" value="UniProtKB-KW"/>
</dbReference>
<dbReference type="EMBL" id="GBHO01036564">
    <property type="protein sequence ID" value="JAG07040.1"/>
    <property type="molecule type" value="Transcribed_RNA"/>
</dbReference>
<keyword evidence="1" id="KW-0328">Glycosyltransferase</keyword>
<dbReference type="AlphaFoldDB" id="A0A0A9WQA5"/>
<reference evidence="1" key="2">
    <citation type="submission" date="2014-07" db="EMBL/GenBank/DDBJ databases">
        <authorList>
            <person name="Hull J."/>
        </authorList>
    </citation>
    <scope>NUCLEOTIDE SEQUENCE</scope>
</reference>
<sequence>VSLRQEIASLREQMKNQPRDINLLQYRNTNPVGQSEDKLPKYIENEIEKIPKLYSDNPWSLIKFLEKLFLLTEVNACFFNQIYRRVATYQHSTILQRLATEPNLTF</sequence>
<evidence type="ECO:0000313" key="1">
    <source>
        <dbReference type="EMBL" id="JAG07040.1"/>
    </source>
</evidence>
<proteinExistence type="predicted"/>